<accession>A0A7J7JIL8</accession>
<gene>
    <name evidence="1" type="ORF">EB796_016205</name>
</gene>
<dbReference type="EMBL" id="VXIV02002455">
    <property type="protein sequence ID" value="KAF6025481.1"/>
    <property type="molecule type" value="Genomic_DNA"/>
</dbReference>
<proteinExistence type="predicted"/>
<reference evidence="1" key="1">
    <citation type="submission" date="2020-06" db="EMBL/GenBank/DDBJ databases">
        <title>Draft genome of Bugula neritina, a colonial animal packing powerful symbionts and potential medicines.</title>
        <authorList>
            <person name="Rayko M."/>
        </authorList>
    </citation>
    <scope>NUCLEOTIDE SEQUENCE [LARGE SCALE GENOMIC DNA]</scope>
    <source>
        <strain evidence="1">Kwan_BN1</strain>
    </source>
</reference>
<evidence type="ECO:0000313" key="1">
    <source>
        <dbReference type="EMBL" id="KAF6025481.1"/>
    </source>
</evidence>
<name>A0A7J7JIL8_BUGNE</name>
<dbReference type="AlphaFoldDB" id="A0A7J7JIL8"/>
<sequence length="293" mass="32156">MAEKVREVLDSDYKGVSLKLLLALLSFTFVSYCLYEIQSLKVIVQKQQQCVSVIEVKGNEVIKASKRAINRDATQPLNSSIFQFRTDMGQEHYRGKTASRSRGIGTFMVPPTDNTGSVYVRWGKFGCGGSSDGIIYSGYAAAAPTIKGFGGSTEILCLPLSREHNSKLTSNISSRILLNAVKLSLGAHTSLFPLSAHEAILECAVCSTRRASTVMIPGWYNKCPSSWTKEYSGYLMSTPGTLTSDISVTSYSDDYKPRCLTHDAQVGVLVAAEQNTNRNTFYSKIICFSFNLL</sequence>
<organism evidence="1 2">
    <name type="scientific">Bugula neritina</name>
    <name type="common">Brown bryozoan</name>
    <name type="synonym">Sertularia neritina</name>
    <dbReference type="NCBI Taxonomy" id="10212"/>
    <lineage>
        <taxon>Eukaryota</taxon>
        <taxon>Metazoa</taxon>
        <taxon>Spiralia</taxon>
        <taxon>Lophotrochozoa</taxon>
        <taxon>Bryozoa</taxon>
        <taxon>Gymnolaemata</taxon>
        <taxon>Cheilostomatida</taxon>
        <taxon>Flustrina</taxon>
        <taxon>Buguloidea</taxon>
        <taxon>Bugulidae</taxon>
        <taxon>Bugula</taxon>
    </lineage>
</organism>
<evidence type="ECO:0000313" key="2">
    <source>
        <dbReference type="Proteomes" id="UP000593567"/>
    </source>
</evidence>
<keyword evidence="2" id="KW-1185">Reference proteome</keyword>
<protein>
    <submittedName>
        <fullName evidence="1">Uncharacterized protein</fullName>
    </submittedName>
</protein>
<dbReference type="Proteomes" id="UP000593567">
    <property type="component" value="Unassembled WGS sequence"/>
</dbReference>
<comment type="caution">
    <text evidence="1">The sequence shown here is derived from an EMBL/GenBank/DDBJ whole genome shotgun (WGS) entry which is preliminary data.</text>
</comment>